<sequence length="104" mass="12082">MRGYNKFAPSPHYVDNTSTCVQHFTCKAYALESDMRFINVYFFALLVPLCYPLIPIQCCLEKMCFDKCDGDKTPRQYFLCLALCGGKFQSKWVSMMKPEWSFSS</sequence>
<protein>
    <submittedName>
        <fullName evidence="2">Uncharacterized protein</fullName>
    </submittedName>
</protein>
<keyword evidence="3" id="KW-1185">Reference proteome</keyword>
<dbReference type="Proteomes" id="UP001176961">
    <property type="component" value="Unassembled WGS sequence"/>
</dbReference>
<proteinExistence type="predicted"/>
<accession>A0AA36GJT5</accession>
<reference evidence="2" key="1">
    <citation type="submission" date="2023-07" db="EMBL/GenBank/DDBJ databases">
        <authorList>
            <consortium name="CYATHOMIX"/>
        </authorList>
    </citation>
    <scope>NUCLEOTIDE SEQUENCE</scope>
    <source>
        <strain evidence="2">N/A</strain>
    </source>
</reference>
<feature type="transmembrane region" description="Helical" evidence="1">
    <location>
        <begin position="37"/>
        <end position="54"/>
    </location>
</feature>
<gene>
    <name evidence="2" type="ORF">CYNAS_LOCUS5076</name>
</gene>
<keyword evidence="1" id="KW-1133">Transmembrane helix</keyword>
<evidence type="ECO:0000256" key="1">
    <source>
        <dbReference type="SAM" id="Phobius"/>
    </source>
</evidence>
<organism evidence="2 3">
    <name type="scientific">Cylicocyclus nassatus</name>
    <name type="common">Nematode worm</name>
    <dbReference type="NCBI Taxonomy" id="53992"/>
    <lineage>
        <taxon>Eukaryota</taxon>
        <taxon>Metazoa</taxon>
        <taxon>Ecdysozoa</taxon>
        <taxon>Nematoda</taxon>
        <taxon>Chromadorea</taxon>
        <taxon>Rhabditida</taxon>
        <taxon>Rhabditina</taxon>
        <taxon>Rhabditomorpha</taxon>
        <taxon>Strongyloidea</taxon>
        <taxon>Strongylidae</taxon>
        <taxon>Cylicocyclus</taxon>
    </lineage>
</organism>
<evidence type="ECO:0000313" key="3">
    <source>
        <dbReference type="Proteomes" id="UP001176961"/>
    </source>
</evidence>
<evidence type="ECO:0000313" key="2">
    <source>
        <dbReference type="EMBL" id="CAJ0593093.1"/>
    </source>
</evidence>
<keyword evidence="1" id="KW-0812">Transmembrane</keyword>
<dbReference type="EMBL" id="CATQJL010000112">
    <property type="protein sequence ID" value="CAJ0593093.1"/>
    <property type="molecule type" value="Genomic_DNA"/>
</dbReference>
<name>A0AA36GJT5_CYLNA</name>
<keyword evidence="1" id="KW-0472">Membrane</keyword>
<dbReference type="AlphaFoldDB" id="A0AA36GJT5"/>
<comment type="caution">
    <text evidence="2">The sequence shown here is derived from an EMBL/GenBank/DDBJ whole genome shotgun (WGS) entry which is preliminary data.</text>
</comment>